<name>A0A7W8M8Z1_9BURK</name>
<dbReference type="Proteomes" id="UP000532440">
    <property type="component" value="Unassembled WGS sequence"/>
</dbReference>
<keyword evidence="3" id="KW-1185">Reference proteome</keyword>
<evidence type="ECO:0000313" key="2">
    <source>
        <dbReference type="EMBL" id="MBB5272293.1"/>
    </source>
</evidence>
<dbReference type="Pfam" id="PF10861">
    <property type="entry name" value="DUF2784"/>
    <property type="match status" value="1"/>
</dbReference>
<gene>
    <name evidence="2" type="ORF">HNQ70_002307</name>
</gene>
<reference evidence="2 3" key="1">
    <citation type="submission" date="2020-08" db="EMBL/GenBank/DDBJ databases">
        <title>Genomic Encyclopedia of Type Strains, Phase IV (KMG-IV): sequencing the most valuable type-strain genomes for metagenomic binning, comparative biology and taxonomic classification.</title>
        <authorList>
            <person name="Goeker M."/>
        </authorList>
    </citation>
    <scope>NUCLEOTIDE SEQUENCE [LARGE SCALE GENOMIC DNA]</scope>
    <source>
        <strain evidence="2 3">DSM 29781</strain>
    </source>
</reference>
<feature type="transmembrane region" description="Helical" evidence="1">
    <location>
        <begin position="20"/>
        <end position="40"/>
    </location>
</feature>
<proteinExistence type="predicted"/>
<evidence type="ECO:0000256" key="1">
    <source>
        <dbReference type="SAM" id="Phobius"/>
    </source>
</evidence>
<accession>A0A7W8M8Z1</accession>
<dbReference type="InterPro" id="IPR021218">
    <property type="entry name" value="DUF2784"/>
</dbReference>
<protein>
    <recommendedName>
        <fullName evidence="4">DUF2784 domain-containing protein</fullName>
    </recommendedName>
</protein>
<comment type="caution">
    <text evidence="2">The sequence shown here is derived from an EMBL/GenBank/DDBJ whole genome shotgun (WGS) entry which is preliminary data.</text>
</comment>
<evidence type="ECO:0000313" key="3">
    <source>
        <dbReference type="Proteomes" id="UP000532440"/>
    </source>
</evidence>
<feature type="transmembrane region" description="Helical" evidence="1">
    <location>
        <begin position="105"/>
        <end position="125"/>
    </location>
</feature>
<keyword evidence="1" id="KW-0812">Transmembrane</keyword>
<feature type="transmembrane region" description="Helical" evidence="1">
    <location>
        <begin position="47"/>
        <end position="65"/>
    </location>
</feature>
<dbReference type="AlphaFoldDB" id="A0A7W8M8Z1"/>
<sequence length="133" mass="14194">MKASFDSLAGADGAALLADLVLGLHAAFVVFVVAGGLLVLRRPRLAWLHLPAAAWGVAIEFGGWICPLTPLENRLRAAAGEAGYAGDFLGHWLQLLLYPPGLTRGMQIALGAGVLLVNAAVYGRLLNRWLRRR</sequence>
<evidence type="ECO:0008006" key="4">
    <source>
        <dbReference type="Google" id="ProtNLM"/>
    </source>
</evidence>
<dbReference type="EMBL" id="JACHGB010000004">
    <property type="protein sequence ID" value="MBB5272293.1"/>
    <property type="molecule type" value="Genomic_DNA"/>
</dbReference>
<keyword evidence="1" id="KW-1133">Transmembrane helix</keyword>
<dbReference type="RefSeq" id="WP_183967557.1">
    <property type="nucleotide sequence ID" value="NZ_BAABEW010000002.1"/>
</dbReference>
<organism evidence="2 3">
    <name type="scientific">Quisquiliibacterium transsilvanicum</name>
    <dbReference type="NCBI Taxonomy" id="1549638"/>
    <lineage>
        <taxon>Bacteria</taxon>
        <taxon>Pseudomonadati</taxon>
        <taxon>Pseudomonadota</taxon>
        <taxon>Betaproteobacteria</taxon>
        <taxon>Burkholderiales</taxon>
        <taxon>Burkholderiaceae</taxon>
        <taxon>Quisquiliibacterium</taxon>
    </lineage>
</organism>
<keyword evidence="1" id="KW-0472">Membrane</keyword>